<gene>
    <name evidence="2" type="ORF">NP493_669g01048</name>
</gene>
<dbReference type="InterPro" id="IPR040893">
    <property type="entry name" value="RADX"/>
</dbReference>
<dbReference type="Proteomes" id="UP001209878">
    <property type="component" value="Unassembled WGS sequence"/>
</dbReference>
<dbReference type="AlphaFoldDB" id="A0AAD9KRN3"/>
<dbReference type="Pfam" id="PF17659">
    <property type="entry name" value="RADX"/>
    <property type="match status" value="1"/>
</dbReference>
<accession>A0AAD9KRN3</accession>
<dbReference type="EMBL" id="JAODUO010000673">
    <property type="protein sequence ID" value="KAK2176262.1"/>
    <property type="molecule type" value="Genomic_DNA"/>
</dbReference>
<evidence type="ECO:0000313" key="3">
    <source>
        <dbReference type="Proteomes" id="UP001209878"/>
    </source>
</evidence>
<comment type="caution">
    <text evidence="2">The sequence shown here is derived from an EMBL/GenBank/DDBJ whole genome shotgun (WGS) entry which is preliminary data.</text>
</comment>
<dbReference type="PANTHER" id="PTHR14944:SF2">
    <property type="entry name" value="RPA-RELATED PROTEIN RADX"/>
    <property type="match status" value="1"/>
</dbReference>
<evidence type="ECO:0000256" key="1">
    <source>
        <dbReference type="SAM" id="MobiDB-lite"/>
    </source>
</evidence>
<feature type="region of interest" description="Disordered" evidence="1">
    <location>
        <begin position="246"/>
        <end position="278"/>
    </location>
</feature>
<evidence type="ECO:0000313" key="2">
    <source>
        <dbReference type="EMBL" id="KAK2176262.1"/>
    </source>
</evidence>
<keyword evidence="3" id="KW-1185">Reference proteome</keyword>
<sequence length="453" mass="50875">MACVVSKVDSHQFWQYRWVELMDGTSPRPLRVELYATSQFSCGSMNEHLATTTGGYLNEQSYHINGINCTMADNFPEKCFERTGQSEIKPQTHKVVVPNTILVCTQMRLVHNLNDITSSHQQRALHVTTTNESQLCVHADEIADRYHSPVVKQLLQWSASPQGQRTVKAAQCVGGYYSYPPLSTSLRGHQGSFTGEAPLTLVTGDRLTTELSSLCCHEHRRVTIQGFLVHIQFVAPVLSKQRALPKQDGYSLRSKKQTQEQRKNSGRKRKSECLDNDAPNMETVQLTSVLVDKAWPPSRGDVETLGSTVAPPSFFQRDYFRKNESAVRSCLCMPSSSYKRSSPKTKLEDLPKHASPGHFVVTIVSLNHQMVLHTLFPLPDQISHNATMAGLLSGLVSEECTKAETYDPSPTNISNLLDTAKHCHDRRMLFVLDLFRYRGDAVEIVLNRAFVVR</sequence>
<dbReference type="GO" id="GO:0003697">
    <property type="term" value="F:single-stranded DNA binding"/>
    <property type="evidence" value="ECO:0007669"/>
    <property type="project" value="InterPro"/>
</dbReference>
<proteinExistence type="predicted"/>
<dbReference type="PANTHER" id="PTHR14944">
    <property type="entry name" value="RPA-RELATED PROTEIN RADX"/>
    <property type="match status" value="1"/>
</dbReference>
<protein>
    <submittedName>
        <fullName evidence="2">Uncharacterized protein</fullName>
    </submittedName>
</protein>
<name>A0AAD9KRN3_RIDPI</name>
<reference evidence="2" key="1">
    <citation type="journal article" date="2023" name="Mol. Biol. Evol.">
        <title>Third-Generation Sequencing Reveals the Adaptive Role of the Epigenome in Three Deep-Sea Polychaetes.</title>
        <authorList>
            <person name="Perez M."/>
            <person name="Aroh O."/>
            <person name="Sun Y."/>
            <person name="Lan Y."/>
            <person name="Juniper S.K."/>
            <person name="Young C.R."/>
            <person name="Angers B."/>
            <person name="Qian P.Y."/>
        </authorList>
    </citation>
    <scope>NUCLEOTIDE SEQUENCE</scope>
    <source>
        <strain evidence="2">R07B-5</strain>
    </source>
</reference>
<organism evidence="2 3">
    <name type="scientific">Ridgeia piscesae</name>
    <name type="common">Tubeworm</name>
    <dbReference type="NCBI Taxonomy" id="27915"/>
    <lineage>
        <taxon>Eukaryota</taxon>
        <taxon>Metazoa</taxon>
        <taxon>Spiralia</taxon>
        <taxon>Lophotrochozoa</taxon>
        <taxon>Annelida</taxon>
        <taxon>Polychaeta</taxon>
        <taxon>Sedentaria</taxon>
        <taxon>Canalipalpata</taxon>
        <taxon>Sabellida</taxon>
        <taxon>Siboglinidae</taxon>
        <taxon>Ridgeia</taxon>
    </lineage>
</organism>